<feature type="signal peptide" evidence="3">
    <location>
        <begin position="1"/>
        <end position="27"/>
    </location>
</feature>
<proteinExistence type="predicted"/>
<evidence type="ECO:0000256" key="3">
    <source>
        <dbReference type="SAM" id="SignalP"/>
    </source>
</evidence>
<organism evidence="4 5">
    <name type="scientific">Novosphingobium mangrovi</name>
    <name type="common">ex Hu et al. 2023</name>
    <dbReference type="NCBI Taxonomy" id="2930094"/>
    <lineage>
        <taxon>Bacteria</taxon>
        <taxon>Pseudomonadati</taxon>
        <taxon>Pseudomonadota</taxon>
        <taxon>Alphaproteobacteria</taxon>
        <taxon>Sphingomonadales</taxon>
        <taxon>Sphingomonadaceae</taxon>
        <taxon>Novosphingobium</taxon>
    </lineage>
</organism>
<keyword evidence="2" id="KW-0812">Transmembrane</keyword>
<sequence>MKILRSRTSASLAALAATVMTVSPAMAHGWGRYPGPPRHHHHHRGGGGGGLLAGLLIGGGLVAIASAASKSNRQERVAPPRDVYEDDDYGRDYDRGDVRPAYPGGPVAGDPGYAAPYEDDRFGDEVGASGFGMAVDTCTDEVEGGSRYSVRSVDKVDRMNGRVAVEGRLADGRGFACSIDGEGRVRSVAVDGRAMI</sequence>
<feature type="region of interest" description="Disordered" evidence="1">
    <location>
        <begin position="69"/>
        <end position="109"/>
    </location>
</feature>
<dbReference type="Proteomes" id="UP001162802">
    <property type="component" value="Unassembled WGS sequence"/>
</dbReference>
<dbReference type="EMBL" id="JALHAT010000002">
    <property type="protein sequence ID" value="MCJ1959382.1"/>
    <property type="molecule type" value="Genomic_DNA"/>
</dbReference>
<evidence type="ECO:0000256" key="2">
    <source>
        <dbReference type="SAM" id="Phobius"/>
    </source>
</evidence>
<keyword evidence="2" id="KW-0472">Membrane</keyword>
<keyword evidence="2" id="KW-1133">Transmembrane helix</keyword>
<dbReference type="RefSeq" id="WP_243796580.1">
    <property type="nucleotide sequence ID" value="NZ_JALHAT010000002.1"/>
</dbReference>
<accession>A0ABT0A874</accession>
<feature type="compositionally biased region" description="Basic and acidic residues" evidence="1">
    <location>
        <begin position="72"/>
        <end position="83"/>
    </location>
</feature>
<name>A0ABT0A874_9SPHN</name>
<evidence type="ECO:0000256" key="1">
    <source>
        <dbReference type="SAM" id="MobiDB-lite"/>
    </source>
</evidence>
<feature type="transmembrane region" description="Helical" evidence="2">
    <location>
        <begin position="51"/>
        <end position="68"/>
    </location>
</feature>
<evidence type="ECO:0008006" key="6">
    <source>
        <dbReference type="Google" id="ProtNLM"/>
    </source>
</evidence>
<evidence type="ECO:0000313" key="5">
    <source>
        <dbReference type="Proteomes" id="UP001162802"/>
    </source>
</evidence>
<reference evidence="4" key="1">
    <citation type="submission" date="2022-03" db="EMBL/GenBank/DDBJ databases">
        <title>Identification of a novel bacterium isolated from mangrove sediments.</title>
        <authorList>
            <person name="Pan X."/>
        </authorList>
    </citation>
    <scope>NUCLEOTIDE SEQUENCE</scope>
    <source>
        <strain evidence="4">B2637</strain>
    </source>
</reference>
<evidence type="ECO:0000313" key="4">
    <source>
        <dbReference type="EMBL" id="MCJ1959382.1"/>
    </source>
</evidence>
<keyword evidence="3" id="KW-0732">Signal</keyword>
<comment type="caution">
    <text evidence="4">The sequence shown here is derived from an EMBL/GenBank/DDBJ whole genome shotgun (WGS) entry which is preliminary data.</text>
</comment>
<gene>
    <name evidence="4" type="ORF">MTR65_01635</name>
</gene>
<protein>
    <recommendedName>
        <fullName evidence="6">Secreted protein</fullName>
    </recommendedName>
</protein>
<keyword evidence="5" id="KW-1185">Reference proteome</keyword>
<feature type="chain" id="PRO_5046780425" description="Secreted protein" evidence="3">
    <location>
        <begin position="28"/>
        <end position="196"/>
    </location>
</feature>